<dbReference type="InterPro" id="IPR000008">
    <property type="entry name" value="C2_dom"/>
</dbReference>
<evidence type="ECO:0000256" key="7">
    <source>
        <dbReference type="SAM" id="MobiDB-lite"/>
    </source>
</evidence>
<feature type="compositionally biased region" description="Low complexity" evidence="7">
    <location>
        <begin position="468"/>
        <end position="497"/>
    </location>
</feature>
<dbReference type="GO" id="GO:0005737">
    <property type="term" value="C:cytoplasm"/>
    <property type="evidence" value="ECO:0007669"/>
    <property type="project" value="UniProtKB-SubCell"/>
</dbReference>
<comment type="subcellular location">
    <subcellularLocation>
        <location evidence="1">Cytoplasm</location>
    </subcellularLocation>
</comment>
<evidence type="ECO:0000256" key="6">
    <source>
        <dbReference type="SAM" id="Coils"/>
    </source>
</evidence>
<dbReference type="CDD" id="cd08680">
    <property type="entry name" value="C2_Kibra"/>
    <property type="match status" value="1"/>
</dbReference>
<dbReference type="InterPro" id="IPR051105">
    <property type="entry name" value="WWC/KIBRA_Hippo_Reg"/>
</dbReference>
<dbReference type="EMBL" id="BEZZ01001867">
    <property type="protein sequence ID" value="GCC20622.1"/>
    <property type="molecule type" value="Genomic_DNA"/>
</dbReference>
<dbReference type="InterPro" id="IPR001202">
    <property type="entry name" value="WW_dom"/>
</dbReference>
<dbReference type="Proteomes" id="UP000287033">
    <property type="component" value="Unassembled WGS sequence"/>
</dbReference>
<feature type="region of interest" description="Disordered" evidence="7">
    <location>
        <begin position="465"/>
        <end position="499"/>
    </location>
</feature>
<dbReference type="GO" id="GO:0019900">
    <property type="term" value="F:kinase binding"/>
    <property type="evidence" value="ECO:0007669"/>
    <property type="project" value="TreeGrafter"/>
</dbReference>
<keyword evidence="3" id="KW-0805">Transcription regulation</keyword>
<organism evidence="10 11">
    <name type="scientific">Chiloscyllium punctatum</name>
    <name type="common">Brownbanded bambooshark</name>
    <name type="synonym">Hemiscyllium punctatum</name>
    <dbReference type="NCBI Taxonomy" id="137246"/>
    <lineage>
        <taxon>Eukaryota</taxon>
        <taxon>Metazoa</taxon>
        <taxon>Chordata</taxon>
        <taxon>Craniata</taxon>
        <taxon>Vertebrata</taxon>
        <taxon>Chondrichthyes</taxon>
        <taxon>Elasmobranchii</taxon>
        <taxon>Galeomorphii</taxon>
        <taxon>Galeoidea</taxon>
        <taxon>Orectolobiformes</taxon>
        <taxon>Hemiscylliidae</taxon>
        <taxon>Chiloscyllium</taxon>
    </lineage>
</organism>
<dbReference type="GO" id="GO:0046621">
    <property type="term" value="P:negative regulation of organ growth"/>
    <property type="evidence" value="ECO:0007669"/>
    <property type="project" value="TreeGrafter"/>
</dbReference>
<dbReference type="InterPro" id="IPR035892">
    <property type="entry name" value="C2_domain_sf"/>
</dbReference>
<feature type="region of interest" description="Disordered" evidence="7">
    <location>
        <begin position="894"/>
        <end position="925"/>
    </location>
</feature>
<comment type="caution">
    <text evidence="10">The sequence shown here is derived from an EMBL/GenBank/DDBJ whole genome shotgun (WGS) entry which is preliminary data.</text>
</comment>
<dbReference type="GO" id="GO:0006355">
    <property type="term" value="P:regulation of DNA-templated transcription"/>
    <property type="evidence" value="ECO:0007669"/>
    <property type="project" value="TreeGrafter"/>
</dbReference>
<dbReference type="GO" id="GO:0016477">
    <property type="term" value="P:cell migration"/>
    <property type="evidence" value="ECO:0007669"/>
    <property type="project" value="TreeGrafter"/>
</dbReference>
<feature type="coiled-coil region" evidence="6">
    <location>
        <begin position="999"/>
        <end position="1068"/>
    </location>
</feature>
<dbReference type="STRING" id="137246.A0A401RR40"/>
<dbReference type="PANTHER" id="PTHR14791:SF25">
    <property type="entry name" value="PROTEIN WWC3"/>
    <property type="match status" value="1"/>
</dbReference>
<name>A0A401RR40_CHIPU</name>
<dbReference type="SUPFAM" id="SSF51045">
    <property type="entry name" value="WW domain"/>
    <property type="match status" value="1"/>
</dbReference>
<accession>A0A401RR40</accession>
<feature type="coiled-coil region" evidence="6">
    <location>
        <begin position="295"/>
        <end position="370"/>
    </location>
</feature>
<dbReference type="PROSITE" id="PS50004">
    <property type="entry name" value="C2"/>
    <property type="match status" value="1"/>
</dbReference>
<gene>
    <name evidence="10" type="ORF">chiPu_0019185</name>
</gene>
<dbReference type="PROSITE" id="PS50020">
    <property type="entry name" value="WW_DOMAIN_2"/>
    <property type="match status" value="1"/>
</dbReference>
<feature type="domain" description="WW" evidence="9">
    <location>
        <begin position="28"/>
        <end position="61"/>
    </location>
</feature>
<evidence type="ECO:0000313" key="10">
    <source>
        <dbReference type="EMBL" id="GCC20622.1"/>
    </source>
</evidence>
<keyword evidence="11" id="KW-1185">Reference proteome</keyword>
<sequence>MFSAVLTDFIVTFFRLTKPLTFADCVGDELPLGWEIVYDPQAGIYYIDHINQITQIEDPRAQWRREQERMLKEYLVVAQEALNAKKEIYQVKKQRLELAQEEYQQLHDLCENDSISHVSSYSGSSSNTKYNPDQIKAEIASRREGVTRKKCEIDRKMSDSQTNYKLDEAQEIMNELRTIKKSITLGEKEKQDLIQTLAKLTDEFRNSCYIENSLQDLQVNPSLASECLSQQFCEAGSQTDIIGEHCFILSLSLSLRLSLSLCFCPGSCRVSSIQLQLAHLDNESWPGRAEADWDRVQLIREKEALLQELQLISQQKRLPEELARLKVERQRLEDDIQRAQSIPGQEFAERMLLQDKRNCLLRQLEEATRLTTYLHSQLKSLTASSLTVSSSSSRGSLASSCGSLASSRGSLSSVSFTDIYGLPQYETDASIDLGCYLQFDLLPFDTIAKDPSFIDHLGLTKPRRSLDPPQSLASLSSRSSLSSLSPPSSPLDTPYLSASRDSPLAQMNEEFEELLGRSDSEHLRLQAQVVCHDLQEAVSAQGAGASLGDVKLCQDVDPRARLALQGAGVVTLRTDSALKAGRRVRRVSTGFSDDSVATDSGVFEALGKRPEDADETLYNTSSIAFDPPQIKMGLVYDHREECLIIHLLQLRNLTALQVKDGNRVFIRTSLLPIDPGTLFTFCSKVLEVQALMTFNESFQIPVAPNMLRLKTMQLDICSIDQQMQEELLGVVQISLADIERPGEMLLHWYQLLTFSSMGKIPERTSKQGCSTGAVAKLTDSGMKDAVSMLLARTTAQLEAVEKQLAEERVKLECTEEEIQEEMKEEKTEAASERSWQAESVDSGCSNSAQLSPQYPVVEQLSGVDRNGSQLHEFTEQVSQFTAVRMRVPRMKVDKETNTEEPFPEEVMIRPKERSSRRSRGSPFVRSSTIVRSQTFSPGARSQYVCRLYRSDSDSSTLPKRSPFIRNALERRTLRYKQPSFKTPLVEHPTRTSLDLELDLQASRTRQRRLNEELAALRELKQRLQESRVRGQADLPQSILRDEEFRALLKEAERQAKQTKLEQRQDQTAEKMLKKAAKEVYQLRGKSQKEPLQVQSFREKMAFFTRARINIPPLPADDV</sequence>
<evidence type="ECO:0000256" key="3">
    <source>
        <dbReference type="ARBA" id="ARBA00023015"/>
    </source>
</evidence>
<dbReference type="Pfam" id="PF25802">
    <property type="entry name" value="WWC1"/>
    <property type="match status" value="1"/>
</dbReference>
<protein>
    <submittedName>
        <fullName evidence="10">Uncharacterized protein</fullName>
    </submittedName>
</protein>
<keyword evidence="2" id="KW-0963">Cytoplasm</keyword>
<dbReference type="CDD" id="cd00201">
    <property type="entry name" value="WW"/>
    <property type="match status" value="1"/>
</dbReference>
<evidence type="ECO:0000256" key="4">
    <source>
        <dbReference type="ARBA" id="ARBA00023054"/>
    </source>
</evidence>
<dbReference type="OMA" id="HSGFHKQ"/>
<dbReference type="SUPFAM" id="SSF49562">
    <property type="entry name" value="C2 domain (Calcium/lipid-binding domain, CaLB)"/>
    <property type="match status" value="1"/>
</dbReference>
<keyword evidence="4 6" id="KW-0175">Coiled coil</keyword>
<proteinExistence type="predicted"/>
<dbReference type="OrthoDB" id="2020426at2759"/>
<feature type="coiled-coil region" evidence="6">
    <location>
        <begin position="790"/>
        <end position="828"/>
    </location>
</feature>
<reference evidence="10 11" key="1">
    <citation type="journal article" date="2018" name="Nat. Ecol. Evol.">
        <title>Shark genomes provide insights into elasmobranch evolution and the origin of vertebrates.</title>
        <authorList>
            <person name="Hara Y"/>
            <person name="Yamaguchi K"/>
            <person name="Onimaru K"/>
            <person name="Kadota M"/>
            <person name="Koyanagi M"/>
            <person name="Keeley SD"/>
            <person name="Tatsumi K"/>
            <person name="Tanaka K"/>
            <person name="Motone F"/>
            <person name="Kageyama Y"/>
            <person name="Nozu R"/>
            <person name="Adachi N"/>
            <person name="Nishimura O"/>
            <person name="Nakagawa R"/>
            <person name="Tanegashima C"/>
            <person name="Kiyatake I"/>
            <person name="Matsumoto R"/>
            <person name="Murakumo K"/>
            <person name="Nishida K"/>
            <person name="Terakita A"/>
            <person name="Kuratani S"/>
            <person name="Sato K"/>
            <person name="Hyodo S Kuraku.S."/>
        </authorList>
    </citation>
    <scope>NUCLEOTIDE SEQUENCE [LARGE SCALE GENOMIC DNA]</scope>
</reference>
<dbReference type="GO" id="GO:0060090">
    <property type="term" value="F:molecular adaptor activity"/>
    <property type="evidence" value="ECO:0007669"/>
    <property type="project" value="TreeGrafter"/>
</dbReference>
<dbReference type="Gene3D" id="2.60.40.150">
    <property type="entry name" value="C2 domain"/>
    <property type="match status" value="1"/>
</dbReference>
<evidence type="ECO:0000256" key="5">
    <source>
        <dbReference type="ARBA" id="ARBA00023163"/>
    </source>
</evidence>
<evidence type="ECO:0000259" key="8">
    <source>
        <dbReference type="PROSITE" id="PS50004"/>
    </source>
</evidence>
<feature type="domain" description="C2" evidence="8">
    <location>
        <begin position="626"/>
        <end position="749"/>
    </location>
</feature>
<evidence type="ECO:0000259" key="9">
    <source>
        <dbReference type="PROSITE" id="PS50020"/>
    </source>
</evidence>
<dbReference type="InterPro" id="IPR037771">
    <property type="entry name" value="C2_WWC"/>
</dbReference>
<evidence type="ECO:0000256" key="1">
    <source>
        <dbReference type="ARBA" id="ARBA00004496"/>
    </source>
</evidence>
<dbReference type="InterPro" id="IPR036020">
    <property type="entry name" value="WW_dom_sf"/>
</dbReference>
<evidence type="ECO:0000313" key="11">
    <source>
        <dbReference type="Proteomes" id="UP000287033"/>
    </source>
</evidence>
<dbReference type="GO" id="GO:0035330">
    <property type="term" value="P:regulation of hippo signaling"/>
    <property type="evidence" value="ECO:0007669"/>
    <property type="project" value="TreeGrafter"/>
</dbReference>
<dbReference type="SMART" id="SM00456">
    <property type="entry name" value="WW"/>
    <property type="match status" value="1"/>
</dbReference>
<feature type="coiled-coil region" evidence="6">
    <location>
        <begin position="79"/>
        <end position="109"/>
    </location>
</feature>
<dbReference type="PANTHER" id="PTHR14791">
    <property type="entry name" value="BOMB/KIRA PROTEINS"/>
    <property type="match status" value="1"/>
</dbReference>
<feature type="compositionally biased region" description="Basic and acidic residues" evidence="7">
    <location>
        <begin position="906"/>
        <end position="915"/>
    </location>
</feature>
<dbReference type="Gene3D" id="2.20.70.10">
    <property type="match status" value="1"/>
</dbReference>
<dbReference type="InterPro" id="IPR057747">
    <property type="entry name" value="WWC1_hairpin"/>
</dbReference>
<keyword evidence="5" id="KW-0804">Transcription</keyword>
<evidence type="ECO:0000256" key="2">
    <source>
        <dbReference type="ARBA" id="ARBA00022490"/>
    </source>
</evidence>
<dbReference type="AlphaFoldDB" id="A0A401RR40"/>
<dbReference type="Pfam" id="PF00397">
    <property type="entry name" value="WW"/>
    <property type="match status" value="1"/>
</dbReference>